<accession>A0A9P7K1K4</accession>
<reference evidence="1" key="1">
    <citation type="submission" date="2021-02" db="EMBL/GenBank/DDBJ databases">
        <authorList>
            <person name="Nieuwenhuis M."/>
            <person name="Van De Peppel L.J.J."/>
        </authorList>
    </citation>
    <scope>NUCLEOTIDE SEQUENCE</scope>
    <source>
        <strain evidence="1">D49</strain>
    </source>
</reference>
<gene>
    <name evidence="1" type="ORF">H0H81_002142</name>
</gene>
<proteinExistence type="predicted"/>
<sequence>MPTIKISDIVWNIKEVVLKPRENVGLTKKCGARLLIDEIALEEGNVYFKHSKLLEGSVQLKQSGSTLMNHIAPSMDHVELFFVALQVTVLVRSSAACRSQGPDLKDTMESRKKDDCEAMHVLEEVRKA</sequence>
<comment type="caution">
    <text evidence="1">The sequence shown here is derived from an EMBL/GenBank/DDBJ whole genome shotgun (WGS) entry which is preliminary data.</text>
</comment>
<protein>
    <submittedName>
        <fullName evidence="1">Uncharacterized protein</fullName>
    </submittedName>
</protein>
<dbReference type="OrthoDB" id="2659841at2759"/>
<evidence type="ECO:0000313" key="1">
    <source>
        <dbReference type="EMBL" id="KAG5634391.1"/>
    </source>
</evidence>
<dbReference type="AlphaFoldDB" id="A0A9P7K1K4"/>
<dbReference type="EMBL" id="JABCKI010006434">
    <property type="protein sequence ID" value="KAG5634391.1"/>
    <property type="molecule type" value="Genomic_DNA"/>
</dbReference>
<organism evidence="1 2">
    <name type="scientific">Sphagnurus paluster</name>
    <dbReference type="NCBI Taxonomy" id="117069"/>
    <lineage>
        <taxon>Eukaryota</taxon>
        <taxon>Fungi</taxon>
        <taxon>Dikarya</taxon>
        <taxon>Basidiomycota</taxon>
        <taxon>Agaricomycotina</taxon>
        <taxon>Agaricomycetes</taxon>
        <taxon>Agaricomycetidae</taxon>
        <taxon>Agaricales</taxon>
        <taxon>Tricholomatineae</taxon>
        <taxon>Lyophyllaceae</taxon>
        <taxon>Sphagnurus</taxon>
    </lineage>
</organism>
<name>A0A9P7K1K4_9AGAR</name>
<keyword evidence="2" id="KW-1185">Reference proteome</keyword>
<evidence type="ECO:0000313" key="2">
    <source>
        <dbReference type="Proteomes" id="UP000717328"/>
    </source>
</evidence>
<reference evidence="1" key="2">
    <citation type="submission" date="2021-10" db="EMBL/GenBank/DDBJ databases">
        <title>Phylogenomics reveals ancestral predisposition of the termite-cultivated fungus Termitomyces towards a domesticated lifestyle.</title>
        <authorList>
            <person name="Auxier B."/>
            <person name="Grum-Grzhimaylo A."/>
            <person name="Cardenas M.E."/>
            <person name="Lodge J.D."/>
            <person name="Laessoe T."/>
            <person name="Pedersen O."/>
            <person name="Smith M.E."/>
            <person name="Kuyper T.W."/>
            <person name="Franco-Molano E.A."/>
            <person name="Baroni T.J."/>
            <person name="Aanen D.K."/>
        </authorList>
    </citation>
    <scope>NUCLEOTIDE SEQUENCE</scope>
    <source>
        <strain evidence="1">D49</strain>
    </source>
</reference>
<dbReference type="Proteomes" id="UP000717328">
    <property type="component" value="Unassembled WGS sequence"/>
</dbReference>